<name>A0ABR2LAQ0_9EUKA</name>
<feature type="coiled-coil region" evidence="1">
    <location>
        <begin position="50"/>
        <end position="91"/>
    </location>
</feature>
<dbReference type="EMBL" id="JAPFFF010000001">
    <property type="protein sequence ID" value="KAK8900414.1"/>
    <property type="molecule type" value="Genomic_DNA"/>
</dbReference>
<gene>
    <name evidence="2" type="ORF">M9Y10_002741</name>
</gene>
<sequence>MNFFDFASLSRKKDDGLFNCSGTLSTSLKKPDLDLFQPLKNTSLNDTQNDQKAFEALKTLNAELDNLVNESEQHNSELDQIIEDFTQLNKNMEILFGSVISDIND</sequence>
<evidence type="ECO:0000313" key="2">
    <source>
        <dbReference type="EMBL" id="KAK8900414.1"/>
    </source>
</evidence>
<evidence type="ECO:0000256" key="1">
    <source>
        <dbReference type="SAM" id="Coils"/>
    </source>
</evidence>
<evidence type="ECO:0000313" key="3">
    <source>
        <dbReference type="Proteomes" id="UP001470230"/>
    </source>
</evidence>
<proteinExistence type="predicted"/>
<keyword evidence="1" id="KW-0175">Coiled coil</keyword>
<organism evidence="2 3">
    <name type="scientific">Tritrichomonas musculus</name>
    <dbReference type="NCBI Taxonomy" id="1915356"/>
    <lineage>
        <taxon>Eukaryota</taxon>
        <taxon>Metamonada</taxon>
        <taxon>Parabasalia</taxon>
        <taxon>Tritrichomonadida</taxon>
        <taxon>Tritrichomonadidae</taxon>
        <taxon>Tritrichomonas</taxon>
    </lineage>
</organism>
<dbReference type="Proteomes" id="UP001470230">
    <property type="component" value="Unassembled WGS sequence"/>
</dbReference>
<keyword evidence="3" id="KW-1185">Reference proteome</keyword>
<comment type="caution">
    <text evidence="2">The sequence shown here is derived from an EMBL/GenBank/DDBJ whole genome shotgun (WGS) entry which is preliminary data.</text>
</comment>
<protein>
    <submittedName>
        <fullName evidence="2">Uncharacterized protein</fullName>
    </submittedName>
</protein>
<accession>A0ABR2LAQ0</accession>
<reference evidence="2 3" key="1">
    <citation type="submission" date="2024-04" db="EMBL/GenBank/DDBJ databases">
        <title>Tritrichomonas musculus Genome.</title>
        <authorList>
            <person name="Alves-Ferreira E."/>
            <person name="Grigg M."/>
            <person name="Lorenzi H."/>
            <person name="Galac M."/>
        </authorList>
    </citation>
    <scope>NUCLEOTIDE SEQUENCE [LARGE SCALE GENOMIC DNA]</scope>
    <source>
        <strain evidence="2 3">EAF2021</strain>
    </source>
</reference>